<evidence type="ECO:0000313" key="3">
    <source>
        <dbReference type="EMBL" id="VDC30411.1"/>
    </source>
</evidence>
<proteinExistence type="predicted"/>
<feature type="chain" id="PRO_5038839948" description="PknH-like extracellular domain-containing protein" evidence="2">
    <location>
        <begin position="23"/>
        <end position="250"/>
    </location>
</feature>
<feature type="region of interest" description="Disordered" evidence="1">
    <location>
        <begin position="30"/>
        <end position="52"/>
    </location>
</feature>
<protein>
    <recommendedName>
        <fullName evidence="5">PknH-like extracellular domain-containing protein</fullName>
    </recommendedName>
</protein>
<evidence type="ECO:0000256" key="1">
    <source>
        <dbReference type="SAM" id="MobiDB-lite"/>
    </source>
</evidence>
<dbReference type="EMBL" id="UXAU01000037">
    <property type="protein sequence ID" value="VDC30411.1"/>
    <property type="molecule type" value="Genomic_DNA"/>
</dbReference>
<keyword evidence="2" id="KW-0732">Signal</keyword>
<organism evidence="3 4">
    <name type="scientific">Arthrobacter ulcerisalmonis</name>
    <dbReference type="NCBI Taxonomy" id="2483813"/>
    <lineage>
        <taxon>Bacteria</taxon>
        <taxon>Bacillati</taxon>
        <taxon>Actinomycetota</taxon>
        <taxon>Actinomycetes</taxon>
        <taxon>Micrococcales</taxon>
        <taxon>Micrococcaceae</taxon>
        <taxon>Arthrobacter</taxon>
    </lineage>
</organism>
<reference evidence="3 4" key="1">
    <citation type="submission" date="2018-11" db="EMBL/GenBank/DDBJ databases">
        <authorList>
            <person name="Criscuolo A."/>
        </authorList>
    </citation>
    <scope>NUCLEOTIDE SEQUENCE [LARGE SCALE GENOMIC DNA]</scope>
    <source>
        <strain evidence="3">AT11b</strain>
    </source>
</reference>
<accession>A0A3P5XNT6</accession>
<gene>
    <name evidence="3" type="ORF">PSET11_02527</name>
</gene>
<keyword evidence="4" id="KW-1185">Reference proteome</keyword>
<evidence type="ECO:0000256" key="2">
    <source>
        <dbReference type="SAM" id="SignalP"/>
    </source>
</evidence>
<name>A0A3P5XNT6_9MICC</name>
<sequence length="250" mass="24597">MGDSMKTLTLRTLGATSLLALALAGCSSSSDTPAASESAPAAASAAPSSAAPTADTKYSAADLSGILEQVQDSTGNKLQVLPTTTIEGTVAQTKDLIASMDIKPEECKTLAASGSVPDIDGAVLAVGQHTDSATGSTVAVSLISGLDAAAFSKSLTQSTDLKSCADMSMTVAGMTVSVKVTVLDGVGSTPETLAYQTDTTLPNGTVQSVVTAQLQRNGVVISTVASGGANVAANAAEAGSLIDATAALIK</sequence>
<dbReference type="Proteomes" id="UP000280861">
    <property type="component" value="Unassembled WGS sequence"/>
</dbReference>
<evidence type="ECO:0000313" key="4">
    <source>
        <dbReference type="Proteomes" id="UP000280861"/>
    </source>
</evidence>
<feature type="signal peptide" evidence="2">
    <location>
        <begin position="1"/>
        <end position="22"/>
    </location>
</feature>
<dbReference type="AlphaFoldDB" id="A0A3P5XNT6"/>
<dbReference type="PROSITE" id="PS51257">
    <property type="entry name" value="PROKAR_LIPOPROTEIN"/>
    <property type="match status" value="1"/>
</dbReference>
<evidence type="ECO:0008006" key="5">
    <source>
        <dbReference type="Google" id="ProtNLM"/>
    </source>
</evidence>